<gene>
    <name evidence="2" type="ORF">AGERDE_LOCUS5708</name>
</gene>
<proteinExistence type="predicted"/>
<organism evidence="2 3">
    <name type="scientific">Ambispora gerdemannii</name>
    <dbReference type="NCBI Taxonomy" id="144530"/>
    <lineage>
        <taxon>Eukaryota</taxon>
        <taxon>Fungi</taxon>
        <taxon>Fungi incertae sedis</taxon>
        <taxon>Mucoromycota</taxon>
        <taxon>Glomeromycotina</taxon>
        <taxon>Glomeromycetes</taxon>
        <taxon>Archaeosporales</taxon>
        <taxon>Ambisporaceae</taxon>
        <taxon>Ambispora</taxon>
    </lineage>
</organism>
<comment type="caution">
    <text evidence="2">The sequence shown here is derived from an EMBL/GenBank/DDBJ whole genome shotgun (WGS) entry which is preliminary data.</text>
</comment>
<sequence>MKSKCLVDRLKWTFEGNMTPHAYAFGDVDNDEDNEFVIGNLKGEIALFKGISVGGQPAMTCKNLGTVGNYSFSEFDKLITCVAVGDIRNSGKNSIVCVNAEGKCHIFDIAVGSPNPTSPIGDESASPPMRPIINDKSHEIEKPNLTLGVPVNCNRILIADIGLYHTKSITISLSPTVDGDGQNEIILARTDRVSDYATEVIGGVPSKKEKSNSASSLPYLLEKKEWLFERQITSLLSATDPNTGAPLLLVGQPGGHFVIIEKNAKHTSSAISHEINLLEEVNEVSTELVKGIKWRDGKSAEVIAIITMDGLFKCYDLQSGQMSKHELKVNHKLFGLSALNLDGVIDNTQTGKIYTNQKPNVEQSDDAFVTCAWNGSTYVIDHEFNVVNFEFESRVCAFAAGKYAITPGYNVPCFMYVDFEDNIYVYFNIQINTKPMLNFGEVMRDVDINKYEELLKFYYKEYEQEIEAFSPNNPPYQPTPKLTSFFNQCLYKLDGYRKLKAKMEREIQDSIERKKVIEEKEIAEVNRRKEIEEKEIVAEINRKKEEDEEGEQEETAEFAQNDINSSSTQENKESSSSNENGNSVDELSPTIHNENDEDKEEKEGEEEEQKIEGKEKEEKKEEEGMPISGDQSKELQERRDSGFIHSRDNSIQMLVKKSNNLADNCHNKSQVSKADQQQLQQKTDEINQEINGGNSDIATVIDQPSLSMQT</sequence>
<dbReference type="PANTHER" id="PTHR16317:SF1">
    <property type="entry name" value="KICSTOR COMPLEX PROTEIN ITFG2"/>
    <property type="match status" value="1"/>
</dbReference>
<feature type="region of interest" description="Disordered" evidence="1">
    <location>
        <begin position="542"/>
        <end position="649"/>
    </location>
</feature>
<feature type="compositionally biased region" description="Acidic residues" evidence="1">
    <location>
        <begin position="546"/>
        <end position="556"/>
    </location>
</feature>
<name>A0A9N9AHD3_9GLOM</name>
<accession>A0A9N9AHD3</accession>
<dbReference type="AlphaFoldDB" id="A0A9N9AHD3"/>
<dbReference type="InterPro" id="IPR031793">
    <property type="entry name" value="KICSTOR_ITFG2"/>
</dbReference>
<feature type="compositionally biased region" description="Acidic residues" evidence="1">
    <location>
        <begin position="595"/>
        <end position="609"/>
    </location>
</feature>
<dbReference type="EMBL" id="CAJVPL010000804">
    <property type="protein sequence ID" value="CAG8530971.1"/>
    <property type="molecule type" value="Genomic_DNA"/>
</dbReference>
<dbReference type="Pfam" id="PF15907">
    <property type="entry name" value="Itfg2"/>
    <property type="match status" value="1"/>
</dbReference>
<feature type="region of interest" description="Disordered" evidence="1">
    <location>
        <begin position="689"/>
        <end position="710"/>
    </location>
</feature>
<dbReference type="SUPFAM" id="SSF50978">
    <property type="entry name" value="WD40 repeat-like"/>
    <property type="match status" value="1"/>
</dbReference>
<dbReference type="PANTHER" id="PTHR16317">
    <property type="entry name" value="INTEGRIN ALPHA REPEAT DOMAIN-CONTAINING"/>
    <property type="match status" value="1"/>
</dbReference>
<dbReference type="OrthoDB" id="9996127at2759"/>
<feature type="compositionally biased region" description="Basic and acidic residues" evidence="1">
    <location>
        <begin position="631"/>
        <end position="648"/>
    </location>
</feature>
<evidence type="ECO:0000256" key="1">
    <source>
        <dbReference type="SAM" id="MobiDB-lite"/>
    </source>
</evidence>
<feature type="compositionally biased region" description="Basic and acidic residues" evidence="1">
    <location>
        <begin position="610"/>
        <end position="623"/>
    </location>
</feature>
<evidence type="ECO:0000313" key="2">
    <source>
        <dbReference type="EMBL" id="CAG8530971.1"/>
    </source>
</evidence>
<reference evidence="2" key="1">
    <citation type="submission" date="2021-06" db="EMBL/GenBank/DDBJ databases">
        <authorList>
            <person name="Kallberg Y."/>
            <person name="Tangrot J."/>
            <person name="Rosling A."/>
        </authorList>
    </citation>
    <scope>NUCLEOTIDE SEQUENCE</scope>
    <source>
        <strain evidence="2">MT106</strain>
    </source>
</reference>
<keyword evidence="3" id="KW-1185">Reference proteome</keyword>
<evidence type="ECO:0000313" key="3">
    <source>
        <dbReference type="Proteomes" id="UP000789831"/>
    </source>
</evidence>
<dbReference type="GO" id="GO:0032006">
    <property type="term" value="P:regulation of TOR signaling"/>
    <property type="evidence" value="ECO:0007669"/>
    <property type="project" value="TreeGrafter"/>
</dbReference>
<protein>
    <submittedName>
        <fullName evidence="2">1123_t:CDS:1</fullName>
    </submittedName>
</protein>
<dbReference type="InterPro" id="IPR036322">
    <property type="entry name" value="WD40_repeat_dom_sf"/>
</dbReference>
<feature type="compositionally biased region" description="Low complexity" evidence="1">
    <location>
        <begin position="564"/>
        <end position="583"/>
    </location>
</feature>
<dbReference type="Proteomes" id="UP000789831">
    <property type="component" value="Unassembled WGS sequence"/>
</dbReference>